<keyword evidence="2" id="KW-1185">Reference proteome</keyword>
<dbReference type="EMBL" id="AMZY02000014">
    <property type="protein sequence ID" value="EMS32090.1"/>
    <property type="molecule type" value="Genomic_DNA"/>
</dbReference>
<gene>
    <name evidence="1" type="ORF">C943_01352</name>
</gene>
<dbReference type="AlphaFoldDB" id="M7X3M2"/>
<dbReference type="Proteomes" id="UP000010953">
    <property type="component" value="Unassembled WGS sequence"/>
</dbReference>
<evidence type="ECO:0000313" key="2">
    <source>
        <dbReference type="Proteomes" id="UP000010953"/>
    </source>
</evidence>
<comment type="caution">
    <text evidence="1">The sequence shown here is derived from an EMBL/GenBank/DDBJ whole genome shotgun (WGS) entry which is preliminary data.</text>
</comment>
<dbReference type="InParanoid" id="M7X3M2"/>
<protein>
    <submittedName>
        <fullName evidence="1">Uncharacterized protein</fullName>
    </submittedName>
</protein>
<sequence length="40" mass="4889">MILKNRCLACFRKSLRQFSKPQFVNPVWIVEYMLENLENE</sequence>
<dbReference type="STRING" id="1239962.C943_01352"/>
<name>M7X3M2_9BACT</name>
<organism evidence="1 2">
    <name type="scientific">Mariniradius saccharolyticus AK6</name>
    <dbReference type="NCBI Taxonomy" id="1239962"/>
    <lineage>
        <taxon>Bacteria</taxon>
        <taxon>Pseudomonadati</taxon>
        <taxon>Bacteroidota</taxon>
        <taxon>Cytophagia</taxon>
        <taxon>Cytophagales</taxon>
        <taxon>Cyclobacteriaceae</taxon>
        <taxon>Mariniradius</taxon>
    </lineage>
</organism>
<proteinExistence type="predicted"/>
<accession>M7X3M2</accession>
<reference evidence="1" key="1">
    <citation type="submission" date="2013-01" db="EMBL/GenBank/DDBJ databases">
        <title>Genome assembly of Mariniradius saccharolyticus AK6.</title>
        <authorList>
            <person name="Vaidya B."/>
            <person name="Khatri I."/>
            <person name="Tanuku N.R.S."/>
            <person name="Subramanian S."/>
            <person name="Pinnaka A."/>
        </authorList>
    </citation>
    <scope>NUCLEOTIDE SEQUENCE [LARGE SCALE GENOMIC DNA]</scope>
    <source>
        <strain evidence="1">AK6</strain>
    </source>
</reference>
<evidence type="ECO:0000313" key="1">
    <source>
        <dbReference type="EMBL" id="EMS32090.1"/>
    </source>
</evidence>